<dbReference type="Proteomes" id="UP000613740">
    <property type="component" value="Unassembled WGS sequence"/>
</dbReference>
<dbReference type="AlphaFoldDB" id="A0A835WNL9"/>
<dbReference type="OrthoDB" id="542443at2759"/>
<reference evidence="1" key="1">
    <citation type="journal article" date="2020" name="bioRxiv">
        <title>Comparative genomics of Chlamydomonas.</title>
        <authorList>
            <person name="Craig R.J."/>
            <person name="Hasan A.R."/>
            <person name="Ness R.W."/>
            <person name="Keightley P.D."/>
        </authorList>
    </citation>
    <scope>NUCLEOTIDE SEQUENCE</scope>
    <source>
        <strain evidence="1">CCAP 11/173</strain>
    </source>
</reference>
<gene>
    <name evidence="1" type="ORF">HYH02_004392</name>
</gene>
<accession>A0A835WNL9</accession>
<proteinExistence type="predicted"/>
<name>A0A835WNL9_9CHLO</name>
<organism evidence="1 2">
    <name type="scientific">Chlamydomonas schloesseri</name>
    <dbReference type="NCBI Taxonomy" id="2026947"/>
    <lineage>
        <taxon>Eukaryota</taxon>
        <taxon>Viridiplantae</taxon>
        <taxon>Chlorophyta</taxon>
        <taxon>core chlorophytes</taxon>
        <taxon>Chlorophyceae</taxon>
        <taxon>CS clade</taxon>
        <taxon>Chlamydomonadales</taxon>
        <taxon>Chlamydomonadaceae</taxon>
        <taxon>Chlamydomonas</taxon>
    </lineage>
</organism>
<evidence type="ECO:0000313" key="2">
    <source>
        <dbReference type="Proteomes" id="UP000613740"/>
    </source>
</evidence>
<dbReference type="SUPFAM" id="SSF50494">
    <property type="entry name" value="Trypsin-like serine proteases"/>
    <property type="match status" value="1"/>
</dbReference>
<evidence type="ECO:0000313" key="1">
    <source>
        <dbReference type="EMBL" id="KAG2451124.1"/>
    </source>
</evidence>
<sequence>MLVEKDREAAEILVSGPEGTAVKTIKAMLRKAAAPGPGPGSTAGEDEDEDVRATIKKRAPCSVKYAVHLTAPASPPYKEAATVAVHCPGEDRRTHVNATVVYHDKDKDVAILEVQRELAAPVLDTGDFCPCHAAPTSHGMVAATELDALSHIRGDITSGKGDSGGGCFSVATGKLMAMVVGSDETTKKAIMVPIAVISSILTDLAAQRRLREQPPGCAAC</sequence>
<protein>
    <recommendedName>
        <fullName evidence="3">Peptidase S1 domain-containing protein</fullName>
    </recommendedName>
</protein>
<comment type="caution">
    <text evidence="1">The sequence shown here is derived from an EMBL/GenBank/DDBJ whole genome shotgun (WGS) entry which is preliminary data.</text>
</comment>
<dbReference type="InterPro" id="IPR009003">
    <property type="entry name" value="Peptidase_S1_PA"/>
</dbReference>
<dbReference type="EMBL" id="JAEHOD010000009">
    <property type="protein sequence ID" value="KAG2451124.1"/>
    <property type="molecule type" value="Genomic_DNA"/>
</dbReference>
<evidence type="ECO:0008006" key="3">
    <source>
        <dbReference type="Google" id="ProtNLM"/>
    </source>
</evidence>
<keyword evidence="2" id="KW-1185">Reference proteome</keyword>